<dbReference type="GO" id="GO:0016987">
    <property type="term" value="F:sigma factor activity"/>
    <property type="evidence" value="ECO:0007669"/>
    <property type="project" value="UniProtKB-KW"/>
</dbReference>
<dbReference type="InterPro" id="IPR013324">
    <property type="entry name" value="RNA_pol_sigma_r3/r4-like"/>
</dbReference>
<evidence type="ECO:0000256" key="3">
    <source>
        <dbReference type="ARBA" id="ARBA00023082"/>
    </source>
</evidence>
<evidence type="ECO:0000256" key="5">
    <source>
        <dbReference type="ARBA" id="ARBA00023163"/>
    </source>
</evidence>
<dbReference type="Gene3D" id="1.10.10.10">
    <property type="entry name" value="Winged helix-like DNA-binding domain superfamily/Winged helix DNA-binding domain"/>
    <property type="match status" value="1"/>
</dbReference>
<accession>A0A1I6H364</accession>
<dbReference type="EMBL" id="FOYQ01000002">
    <property type="protein sequence ID" value="SFR48838.1"/>
    <property type="molecule type" value="Genomic_DNA"/>
</dbReference>
<dbReference type="InterPro" id="IPR007627">
    <property type="entry name" value="RNA_pol_sigma70_r2"/>
</dbReference>
<dbReference type="InterPro" id="IPR014284">
    <property type="entry name" value="RNA_pol_sigma-70_dom"/>
</dbReference>
<evidence type="ECO:0000256" key="2">
    <source>
        <dbReference type="ARBA" id="ARBA00023015"/>
    </source>
</evidence>
<dbReference type="Gene3D" id="1.10.1740.10">
    <property type="match status" value="1"/>
</dbReference>
<keyword evidence="9" id="KW-1185">Reference proteome</keyword>
<dbReference type="InterPro" id="IPR039425">
    <property type="entry name" value="RNA_pol_sigma-70-like"/>
</dbReference>
<evidence type="ECO:0000259" key="7">
    <source>
        <dbReference type="Pfam" id="PF04545"/>
    </source>
</evidence>
<keyword evidence="5" id="KW-0804">Transcription</keyword>
<feature type="domain" description="RNA polymerase sigma-70 region 4" evidence="7">
    <location>
        <begin position="129"/>
        <end position="177"/>
    </location>
</feature>
<dbReference type="SUPFAM" id="SSF88659">
    <property type="entry name" value="Sigma3 and sigma4 domains of RNA polymerase sigma factors"/>
    <property type="match status" value="1"/>
</dbReference>
<evidence type="ECO:0000313" key="8">
    <source>
        <dbReference type="EMBL" id="SFR48838.1"/>
    </source>
</evidence>
<evidence type="ECO:0000256" key="1">
    <source>
        <dbReference type="ARBA" id="ARBA00010641"/>
    </source>
</evidence>
<dbReference type="InterPro" id="IPR013325">
    <property type="entry name" value="RNA_pol_sigma_r2"/>
</dbReference>
<evidence type="ECO:0000256" key="4">
    <source>
        <dbReference type="ARBA" id="ARBA00023125"/>
    </source>
</evidence>
<keyword evidence="2" id="KW-0805">Transcription regulation</keyword>
<dbReference type="STRING" id="400055.SAMN04490243_2173"/>
<dbReference type="PANTHER" id="PTHR43133:SF62">
    <property type="entry name" value="RNA POLYMERASE SIGMA FACTOR SIGZ"/>
    <property type="match status" value="1"/>
</dbReference>
<protein>
    <submittedName>
        <fullName evidence="8">RNA polymerase sigma-70 factor, ECF subfamily</fullName>
    </submittedName>
</protein>
<dbReference type="NCBIfam" id="TIGR02937">
    <property type="entry name" value="sigma70-ECF"/>
    <property type="match status" value="1"/>
</dbReference>
<gene>
    <name evidence="8" type="ORF">SAMN04490243_2173</name>
</gene>
<dbReference type="SUPFAM" id="SSF88946">
    <property type="entry name" value="Sigma2 domain of RNA polymerase sigma factors"/>
    <property type="match status" value="1"/>
</dbReference>
<dbReference type="Pfam" id="PF04542">
    <property type="entry name" value="Sigma70_r2"/>
    <property type="match status" value="1"/>
</dbReference>
<dbReference type="Pfam" id="PF04545">
    <property type="entry name" value="Sigma70_r4"/>
    <property type="match status" value="1"/>
</dbReference>
<dbReference type="Proteomes" id="UP000199534">
    <property type="component" value="Unassembled WGS sequence"/>
</dbReference>
<feature type="domain" description="RNA polymerase sigma-70 region 2" evidence="6">
    <location>
        <begin position="37"/>
        <end position="90"/>
    </location>
</feature>
<dbReference type="GO" id="GO:0006352">
    <property type="term" value="P:DNA-templated transcription initiation"/>
    <property type="evidence" value="ECO:0007669"/>
    <property type="project" value="InterPro"/>
</dbReference>
<reference evidence="8 9" key="1">
    <citation type="submission" date="2016-10" db="EMBL/GenBank/DDBJ databases">
        <authorList>
            <person name="de Groot N.N."/>
        </authorList>
    </citation>
    <scope>NUCLEOTIDE SEQUENCE [LARGE SCALE GENOMIC DNA]</scope>
    <source>
        <strain evidence="8 9">DSM 21019</strain>
    </source>
</reference>
<sequence length="186" mass="21305">MTSAQISDCVSQMQQGDKAAFRKLYDMYAINICGAINLIVSDTNKSEEICQDVFLTVWQKSAQYNPSKGRFFTWLLNIARNRAIDHVRSSTFKQEKQNLSADLLVGIAEDGAFEDEVVHPQEHNLKQLIEGLTQKCREIIAYLYFRGYTQKAVAEELKIPLGTVKTRNRDCIGRLRKNLNERDGRQ</sequence>
<dbReference type="PANTHER" id="PTHR43133">
    <property type="entry name" value="RNA POLYMERASE ECF-TYPE SIGMA FACTO"/>
    <property type="match status" value="1"/>
</dbReference>
<dbReference type="OrthoDB" id="9784272at2"/>
<keyword evidence="4" id="KW-0238">DNA-binding</keyword>
<dbReference type="InterPro" id="IPR007630">
    <property type="entry name" value="RNA_pol_sigma70_r4"/>
</dbReference>
<evidence type="ECO:0000313" key="9">
    <source>
        <dbReference type="Proteomes" id="UP000199534"/>
    </source>
</evidence>
<organism evidence="8 9">
    <name type="scientific">Robiginitalea myxolifaciens</name>
    <dbReference type="NCBI Taxonomy" id="400055"/>
    <lineage>
        <taxon>Bacteria</taxon>
        <taxon>Pseudomonadati</taxon>
        <taxon>Bacteroidota</taxon>
        <taxon>Flavobacteriia</taxon>
        <taxon>Flavobacteriales</taxon>
        <taxon>Flavobacteriaceae</taxon>
        <taxon>Robiginitalea</taxon>
    </lineage>
</organism>
<dbReference type="GO" id="GO:0003677">
    <property type="term" value="F:DNA binding"/>
    <property type="evidence" value="ECO:0007669"/>
    <property type="project" value="UniProtKB-KW"/>
</dbReference>
<dbReference type="InterPro" id="IPR036388">
    <property type="entry name" value="WH-like_DNA-bd_sf"/>
</dbReference>
<evidence type="ECO:0000259" key="6">
    <source>
        <dbReference type="Pfam" id="PF04542"/>
    </source>
</evidence>
<keyword evidence="3" id="KW-0731">Sigma factor</keyword>
<comment type="similarity">
    <text evidence="1">Belongs to the sigma-70 factor family. ECF subfamily.</text>
</comment>
<dbReference type="AlphaFoldDB" id="A0A1I6H364"/>
<dbReference type="RefSeq" id="WP_092982605.1">
    <property type="nucleotide sequence ID" value="NZ_FOYQ01000002.1"/>
</dbReference>
<name>A0A1I6H364_9FLAO</name>
<proteinExistence type="inferred from homology"/>